<dbReference type="AlphaFoldDB" id="A0A6J4I244"/>
<accession>A0A6J4I244</accession>
<reference evidence="1" key="1">
    <citation type="submission" date="2020-02" db="EMBL/GenBank/DDBJ databases">
        <authorList>
            <person name="Meier V. D."/>
        </authorList>
    </citation>
    <scope>NUCLEOTIDE SEQUENCE</scope>
    <source>
        <strain evidence="1">AVDCRST_MAG27</strain>
    </source>
</reference>
<evidence type="ECO:0000313" key="1">
    <source>
        <dbReference type="EMBL" id="CAA9238966.1"/>
    </source>
</evidence>
<proteinExistence type="predicted"/>
<protein>
    <submittedName>
        <fullName evidence="1">Uncharacterized protein</fullName>
    </submittedName>
</protein>
<sequence length="126" mass="13242">MGEQHDLAEAAPTAEVALLRFIALALAEAEAAGTPLPAPLADGLGTWLQGGWLDGEAGDRDFAQGYLAGLEASARQCEAAAERRLAERRGRWNPLHRRGLGRAAAQLQAMAGSLRLMARGVRTQGG</sequence>
<dbReference type="EMBL" id="CADCTD010000056">
    <property type="protein sequence ID" value="CAA9238966.1"/>
    <property type="molecule type" value="Genomic_DNA"/>
</dbReference>
<name>A0A6J4I244_9PROT</name>
<organism evidence="1">
    <name type="scientific">uncultured Craurococcus sp</name>
    <dbReference type="NCBI Taxonomy" id="1135998"/>
    <lineage>
        <taxon>Bacteria</taxon>
        <taxon>Pseudomonadati</taxon>
        <taxon>Pseudomonadota</taxon>
        <taxon>Alphaproteobacteria</taxon>
        <taxon>Acetobacterales</taxon>
        <taxon>Acetobacteraceae</taxon>
        <taxon>Craurococcus</taxon>
        <taxon>environmental samples</taxon>
    </lineage>
</organism>
<gene>
    <name evidence="1" type="ORF">AVDCRST_MAG27-1326</name>
</gene>